<keyword evidence="4 6" id="KW-1133">Transmembrane helix</keyword>
<feature type="transmembrane region" description="Helical" evidence="6">
    <location>
        <begin position="129"/>
        <end position="150"/>
    </location>
</feature>
<comment type="caution">
    <text evidence="8">The sequence shown here is derived from an EMBL/GenBank/DDBJ whole genome shotgun (WGS) entry which is preliminary data.</text>
</comment>
<feature type="domain" description="DUF202" evidence="7">
    <location>
        <begin position="34"/>
        <end position="113"/>
    </location>
</feature>
<dbReference type="PANTHER" id="PTHR34187:SF2">
    <property type="entry name" value="DUF202 DOMAIN-CONTAINING PROTEIN"/>
    <property type="match status" value="1"/>
</dbReference>
<dbReference type="InterPro" id="IPR003807">
    <property type="entry name" value="DUF202"/>
</dbReference>
<accession>A0A9D6V2Z8</accession>
<dbReference type="Proteomes" id="UP000807825">
    <property type="component" value="Unassembled WGS sequence"/>
</dbReference>
<protein>
    <submittedName>
        <fullName evidence="8">DUF202 domain-containing protein</fullName>
    </submittedName>
</protein>
<evidence type="ECO:0000256" key="2">
    <source>
        <dbReference type="ARBA" id="ARBA00022475"/>
    </source>
</evidence>
<proteinExistence type="predicted"/>
<feature type="transmembrane region" description="Helical" evidence="6">
    <location>
        <begin position="43"/>
        <end position="60"/>
    </location>
</feature>
<name>A0A9D6V2Z8_9BACT</name>
<evidence type="ECO:0000256" key="6">
    <source>
        <dbReference type="SAM" id="Phobius"/>
    </source>
</evidence>
<keyword evidence="2" id="KW-1003">Cell membrane</keyword>
<evidence type="ECO:0000313" key="8">
    <source>
        <dbReference type="EMBL" id="MBI5250579.1"/>
    </source>
</evidence>
<dbReference type="Pfam" id="PF02656">
    <property type="entry name" value="DUF202"/>
    <property type="match status" value="1"/>
</dbReference>
<dbReference type="GO" id="GO:0005886">
    <property type="term" value="C:plasma membrane"/>
    <property type="evidence" value="ECO:0007669"/>
    <property type="project" value="UniProtKB-SubCell"/>
</dbReference>
<dbReference type="PANTHER" id="PTHR34187">
    <property type="entry name" value="FGR18P"/>
    <property type="match status" value="1"/>
</dbReference>
<evidence type="ECO:0000256" key="3">
    <source>
        <dbReference type="ARBA" id="ARBA00022692"/>
    </source>
</evidence>
<organism evidence="8 9">
    <name type="scientific">Desulfomonile tiedjei</name>
    <dbReference type="NCBI Taxonomy" id="2358"/>
    <lineage>
        <taxon>Bacteria</taxon>
        <taxon>Pseudomonadati</taxon>
        <taxon>Thermodesulfobacteriota</taxon>
        <taxon>Desulfomonilia</taxon>
        <taxon>Desulfomonilales</taxon>
        <taxon>Desulfomonilaceae</taxon>
        <taxon>Desulfomonile</taxon>
    </lineage>
</organism>
<dbReference type="EMBL" id="JACRDE010000364">
    <property type="protein sequence ID" value="MBI5250579.1"/>
    <property type="molecule type" value="Genomic_DNA"/>
</dbReference>
<sequence length="153" mass="17335">MEKETASRDNESGVVICRPPAIASDDRIFLAWQRSHMANERTFLAWSRTSVSLLAFGFVIERFDLFLKYMLRAGDVPVHLPGSGEIIYLSLFSFFLAGFSTLVSGIRFLRTRRHINRGEAVFSVVPDDLVVLSVVFIIIMAIMLSIPRLFSMM</sequence>
<dbReference type="InterPro" id="IPR052053">
    <property type="entry name" value="IM_YidH-like"/>
</dbReference>
<evidence type="ECO:0000256" key="1">
    <source>
        <dbReference type="ARBA" id="ARBA00004651"/>
    </source>
</evidence>
<evidence type="ECO:0000256" key="5">
    <source>
        <dbReference type="ARBA" id="ARBA00023136"/>
    </source>
</evidence>
<evidence type="ECO:0000313" key="9">
    <source>
        <dbReference type="Proteomes" id="UP000807825"/>
    </source>
</evidence>
<comment type="subcellular location">
    <subcellularLocation>
        <location evidence="1">Cell membrane</location>
        <topology evidence="1">Multi-pass membrane protein</topology>
    </subcellularLocation>
</comment>
<keyword evidence="5 6" id="KW-0472">Membrane</keyword>
<gene>
    <name evidence="8" type="ORF">HY912_13900</name>
</gene>
<keyword evidence="3 6" id="KW-0812">Transmembrane</keyword>
<feature type="transmembrane region" description="Helical" evidence="6">
    <location>
        <begin position="86"/>
        <end position="109"/>
    </location>
</feature>
<evidence type="ECO:0000259" key="7">
    <source>
        <dbReference type="Pfam" id="PF02656"/>
    </source>
</evidence>
<evidence type="ECO:0000256" key="4">
    <source>
        <dbReference type="ARBA" id="ARBA00022989"/>
    </source>
</evidence>
<reference evidence="8" key="1">
    <citation type="submission" date="2020-07" db="EMBL/GenBank/DDBJ databases">
        <title>Huge and variable diversity of episymbiotic CPR bacteria and DPANN archaea in groundwater ecosystems.</title>
        <authorList>
            <person name="He C.Y."/>
            <person name="Keren R."/>
            <person name="Whittaker M."/>
            <person name="Farag I.F."/>
            <person name="Doudna J."/>
            <person name="Cate J.H.D."/>
            <person name="Banfield J.F."/>
        </authorList>
    </citation>
    <scope>NUCLEOTIDE SEQUENCE</scope>
    <source>
        <strain evidence="8">NC_groundwater_1664_Pr3_B-0.1um_52_9</strain>
    </source>
</reference>
<dbReference type="AlphaFoldDB" id="A0A9D6V2Z8"/>